<feature type="region of interest" description="Disordered" evidence="1">
    <location>
        <begin position="1"/>
        <end position="159"/>
    </location>
</feature>
<dbReference type="EMBL" id="CM029046">
    <property type="protein sequence ID" value="KAG2586249.1"/>
    <property type="molecule type" value="Genomic_DNA"/>
</dbReference>
<sequence length="285" mass="29166">MAHRPCSAPSSTAPAAGGAAPAARREPRPPPSCGAAALGAVTAGRRGRPSSVSARHLPRSFPRPLPRTSARPLGSRPPRSREAAARPGGAAARPGSRDEAVQSTAVAGAQGQDEEAVCGGDAASERGTRLREEELGERVEVGAGPRRHARRSSSCAPATVSRCGGRIRTLLSRVISARPVGHGAPCHHASGERRLAQLEPLTRFSSWRQRWPAGARGRSGARSARGGPRVPTLPVWAAAGVGRGGEAGLVAPAERGLGLDGVGSELKACIESTPSPFDRAPPASN</sequence>
<reference evidence="2" key="1">
    <citation type="submission" date="2020-05" db="EMBL/GenBank/DDBJ databases">
        <title>WGS assembly of Panicum virgatum.</title>
        <authorList>
            <person name="Lovell J.T."/>
            <person name="Jenkins J."/>
            <person name="Shu S."/>
            <person name="Juenger T.E."/>
            <person name="Schmutz J."/>
        </authorList>
    </citation>
    <scope>NUCLEOTIDE SEQUENCE</scope>
    <source>
        <strain evidence="2">AP13</strain>
    </source>
</reference>
<evidence type="ECO:0000313" key="2">
    <source>
        <dbReference type="EMBL" id="KAG2586249.1"/>
    </source>
</evidence>
<name>A0A8T0RNY4_PANVG</name>
<dbReference type="Proteomes" id="UP000823388">
    <property type="component" value="Chromosome 5N"/>
</dbReference>
<dbReference type="AlphaFoldDB" id="A0A8T0RNY4"/>
<evidence type="ECO:0000256" key="1">
    <source>
        <dbReference type="SAM" id="MobiDB-lite"/>
    </source>
</evidence>
<keyword evidence="3" id="KW-1185">Reference proteome</keyword>
<gene>
    <name evidence="2" type="ORF">PVAP13_5NG080720</name>
</gene>
<feature type="compositionally biased region" description="Low complexity" evidence="1">
    <location>
        <begin position="1"/>
        <end position="22"/>
    </location>
</feature>
<accession>A0A8T0RNY4</accession>
<comment type="caution">
    <text evidence="2">The sequence shown here is derived from an EMBL/GenBank/DDBJ whole genome shotgun (WGS) entry which is preliminary data.</text>
</comment>
<protein>
    <submittedName>
        <fullName evidence="2">Uncharacterized protein</fullName>
    </submittedName>
</protein>
<evidence type="ECO:0000313" key="3">
    <source>
        <dbReference type="Proteomes" id="UP000823388"/>
    </source>
</evidence>
<feature type="compositionally biased region" description="Basic and acidic residues" evidence="1">
    <location>
        <begin position="123"/>
        <end position="140"/>
    </location>
</feature>
<feature type="compositionally biased region" description="Low complexity" evidence="1">
    <location>
        <begin position="85"/>
        <end position="94"/>
    </location>
</feature>
<proteinExistence type="predicted"/>
<organism evidence="2 3">
    <name type="scientific">Panicum virgatum</name>
    <name type="common">Blackwell switchgrass</name>
    <dbReference type="NCBI Taxonomy" id="38727"/>
    <lineage>
        <taxon>Eukaryota</taxon>
        <taxon>Viridiplantae</taxon>
        <taxon>Streptophyta</taxon>
        <taxon>Embryophyta</taxon>
        <taxon>Tracheophyta</taxon>
        <taxon>Spermatophyta</taxon>
        <taxon>Magnoliopsida</taxon>
        <taxon>Liliopsida</taxon>
        <taxon>Poales</taxon>
        <taxon>Poaceae</taxon>
        <taxon>PACMAD clade</taxon>
        <taxon>Panicoideae</taxon>
        <taxon>Panicodae</taxon>
        <taxon>Paniceae</taxon>
        <taxon>Panicinae</taxon>
        <taxon>Panicum</taxon>
        <taxon>Panicum sect. Hiantes</taxon>
    </lineage>
</organism>